<evidence type="ECO:0000313" key="5">
    <source>
        <dbReference type="Proteomes" id="UP001165063"/>
    </source>
</evidence>
<organism evidence="4 5">
    <name type="scientific">Ambrosiozyma monospora</name>
    <name type="common">Yeast</name>
    <name type="synonym">Endomycopsis monosporus</name>
    <dbReference type="NCBI Taxonomy" id="43982"/>
    <lineage>
        <taxon>Eukaryota</taxon>
        <taxon>Fungi</taxon>
        <taxon>Dikarya</taxon>
        <taxon>Ascomycota</taxon>
        <taxon>Saccharomycotina</taxon>
        <taxon>Pichiomycetes</taxon>
        <taxon>Pichiales</taxon>
        <taxon>Pichiaceae</taxon>
        <taxon>Ambrosiozyma</taxon>
    </lineage>
</organism>
<dbReference type="PANTHER" id="PTHR12835">
    <property type="entry name" value="BIOTIN PROTEIN LIGASE"/>
    <property type="match status" value="1"/>
</dbReference>
<evidence type="ECO:0000259" key="3">
    <source>
        <dbReference type="PROSITE" id="PS51733"/>
    </source>
</evidence>
<dbReference type="EMBL" id="BSXU01002669">
    <property type="protein sequence ID" value="GMG39054.1"/>
    <property type="molecule type" value="Genomic_DNA"/>
</dbReference>
<accession>A0A9W6Z1I1</accession>
<feature type="domain" description="BPL/LPL catalytic" evidence="3">
    <location>
        <begin position="110"/>
        <end position="323"/>
    </location>
</feature>
<protein>
    <submittedName>
        <fullName evidence="4">Unnamed protein product</fullName>
    </submittedName>
</protein>
<gene>
    <name evidence="4" type="ORF">Amon01_000506800</name>
</gene>
<keyword evidence="2" id="KW-0436">Ligase</keyword>
<proteinExistence type="inferred from homology"/>
<dbReference type="InterPro" id="IPR004408">
    <property type="entry name" value="Biotin_CoA_COase_ligase"/>
</dbReference>
<dbReference type="CDD" id="cd16442">
    <property type="entry name" value="BPL"/>
    <property type="match status" value="1"/>
</dbReference>
<evidence type="ECO:0000313" key="4">
    <source>
        <dbReference type="EMBL" id="GMG39054.1"/>
    </source>
</evidence>
<dbReference type="Proteomes" id="UP001165063">
    <property type="component" value="Unassembled WGS sequence"/>
</dbReference>
<evidence type="ECO:0000256" key="1">
    <source>
        <dbReference type="ARBA" id="ARBA00009934"/>
    </source>
</evidence>
<dbReference type="InterPro" id="IPR004143">
    <property type="entry name" value="BPL_LPL_catalytic"/>
</dbReference>
<keyword evidence="5" id="KW-1185">Reference proteome</keyword>
<dbReference type="NCBIfam" id="TIGR00121">
    <property type="entry name" value="birA_ligase"/>
    <property type="match status" value="1"/>
</dbReference>
<comment type="similarity">
    <text evidence="1">Belongs to the biotin--protein ligase family.</text>
</comment>
<dbReference type="Gene3D" id="3.30.930.10">
    <property type="entry name" value="Bira Bifunctional Protein, Domain 2"/>
    <property type="match status" value="1"/>
</dbReference>
<evidence type="ECO:0000256" key="2">
    <source>
        <dbReference type="ARBA" id="ARBA00022598"/>
    </source>
</evidence>
<name>A0A9W6Z1I1_AMBMO</name>
<dbReference type="AlphaFoldDB" id="A0A9W6Z1I1"/>
<dbReference type="InterPro" id="IPR045864">
    <property type="entry name" value="aa-tRNA-synth_II/BPL/LPL"/>
</dbReference>
<dbReference type="GO" id="GO:0004077">
    <property type="term" value="F:biotin--[biotin carboxyl-carrier protein] ligase activity"/>
    <property type="evidence" value="ECO:0007669"/>
    <property type="project" value="InterPro"/>
</dbReference>
<dbReference type="PROSITE" id="PS51733">
    <property type="entry name" value="BPL_LPL_CATALYTIC"/>
    <property type="match status" value="1"/>
</dbReference>
<dbReference type="Pfam" id="PF03099">
    <property type="entry name" value="BPL_LplA_LipB"/>
    <property type="match status" value="1"/>
</dbReference>
<dbReference type="GO" id="GO:0005737">
    <property type="term" value="C:cytoplasm"/>
    <property type="evidence" value="ECO:0007669"/>
    <property type="project" value="TreeGrafter"/>
</dbReference>
<sequence length="403" mass="45325">MVRPSLTPLYLSSVDNGVSASQLIKRLEDDVGYHIQNVMDCGNDRFKIIKGLSAAHEMEQKDFYEDPDATIKDLVLCSQGELPDRQTTPYFSMKGFFNNLQEQWQNQVHSSSRDTLQFGANFVYGEVLTSTSTLMDANPRLLKNLPDGFTISGTTQVSGRGRSGNVWVNPPGVLAVSTLMKLPLKSQDISPVSFVQYIATIAYIQAILTYGPGYENIPVRIKWPNDIYIMLPQYLGQVIPSNSTETTYAKIGGILVNTNIFNEEFHLVVGCGLNVSNAAPTTSVNLVIEEMNKRLGTKLQKVNNEHLLANFLAIFNSMFNRFKREGFEPFLPLYYKLWLHSDQIVHIHHKGNVRCKVTGITKDWGFLVAKEVDFQGRFTGQTFELQPDGNSFDMFKGLISKKQ</sequence>
<dbReference type="OrthoDB" id="10250105at2759"/>
<dbReference type="PANTHER" id="PTHR12835:SF5">
    <property type="entry name" value="BIOTIN--PROTEIN LIGASE"/>
    <property type="match status" value="1"/>
</dbReference>
<dbReference type="SUPFAM" id="SSF55681">
    <property type="entry name" value="Class II aaRS and biotin synthetases"/>
    <property type="match status" value="1"/>
</dbReference>
<comment type="caution">
    <text evidence="4">The sequence shown here is derived from an EMBL/GenBank/DDBJ whole genome shotgun (WGS) entry which is preliminary data.</text>
</comment>
<reference evidence="4" key="1">
    <citation type="submission" date="2023-04" db="EMBL/GenBank/DDBJ databases">
        <title>Ambrosiozyma monospora NBRC 1965.</title>
        <authorList>
            <person name="Ichikawa N."/>
            <person name="Sato H."/>
            <person name="Tonouchi N."/>
        </authorList>
    </citation>
    <scope>NUCLEOTIDE SEQUENCE</scope>
    <source>
        <strain evidence="4">NBRC 1965</strain>
    </source>
</reference>